<feature type="compositionally biased region" description="Basic and acidic residues" evidence="1">
    <location>
        <begin position="202"/>
        <end position="217"/>
    </location>
</feature>
<evidence type="ECO:0000313" key="4">
    <source>
        <dbReference type="Proteomes" id="UP000677803"/>
    </source>
</evidence>
<feature type="compositionally biased region" description="Pro residues" evidence="1">
    <location>
        <begin position="271"/>
        <end position="280"/>
    </location>
</feature>
<feature type="compositionally biased region" description="Basic and acidic residues" evidence="1">
    <location>
        <begin position="297"/>
        <end position="310"/>
    </location>
</feature>
<dbReference type="EMBL" id="CAJRST010004559">
    <property type="protein sequence ID" value="CAG5880003.1"/>
    <property type="molecule type" value="Genomic_DNA"/>
</dbReference>
<feature type="compositionally biased region" description="Acidic residues" evidence="1">
    <location>
        <begin position="156"/>
        <end position="173"/>
    </location>
</feature>
<dbReference type="Proteomes" id="UP000677803">
    <property type="component" value="Unassembled WGS sequence"/>
</dbReference>
<feature type="compositionally biased region" description="Pro residues" evidence="1">
    <location>
        <begin position="230"/>
        <end position="242"/>
    </location>
</feature>
<dbReference type="OrthoDB" id="942095at2759"/>
<name>A0A8S4AJG8_9TELE</name>
<feature type="compositionally biased region" description="Pro residues" evidence="1">
    <location>
        <begin position="80"/>
        <end position="89"/>
    </location>
</feature>
<reference evidence="3" key="1">
    <citation type="submission" date="2021-05" db="EMBL/GenBank/DDBJ databases">
        <authorList>
            <person name="Tigano A."/>
        </authorList>
    </citation>
    <scope>NUCLEOTIDE SEQUENCE</scope>
</reference>
<accession>A0A8S4AJG8</accession>
<evidence type="ECO:0000256" key="2">
    <source>
        <dbReference type="SAM" id="Phobius"/>
    </source>
</evidence>
<feature type="compositionally biased region" description="Low complexity" evidence="1">
    <location>
        <begin position="282"/>
        <end position="296"/>
    </location>
</feature>
<keyword evidence="4" id="KW-1185">Reference proteome</keyword>
<keyword evidence="2" id="KW-0812">Transmembrane</keyword>
<dbReference type="InterPro" id="IPR011009">
    <property type="entry name" value="Kinase-like_dom_sf"/>
</dbReference>
<dbReference type="SUPFAM" id="SSF56112">
    <property type="entry name" value="Protein kinase-like (PK-like)"/>
    <property type="match status" value="1"/>
</dbReference>
<evidence type="ECO:0000256" key="1">
    <source>
        <dbReference type="SAM" id="MobiDB-lite"/>
    </source>
</evidence>
<evidence type="ECO:0000313" key="3">
    <source>
        <dbReference type="EMBL" id="CAG5880003.1"/>
    </source>
</evidence>
<dbReference type="AlphaFoldDB" id="A0A8S4AJG8"/>
<feature type="transmembrane region" description="Helical" evidence="2">
    <location>
        <begin position="12"/>
        <end position="30"/>
    </location>
</feature>
<keyword evidence="2" id="KW-1133">Transmembrane helix</keyword>
<feature type="compositionally biased region" description="Acidic residues" evidence="1">
    <location>
        <begin position="187"/>
        <end position="198"/>
    </location>
</feature>
<sequence length="360" mass="38600">MSLFGIVVIWDYIWSLGVILYMLVCGVPPFQEANDSETLVMILDCRYSFDLQDAAEGPGPPGLSGPDRGPRLAPGVGQPPAQPGAPPPYWLSGALSPTSTRSGASECGDLLASRPPGPHQASPGPWQPSLSLSIRPAPPTEEPPGGRGLTALQQICEEEEEEEDEEEEEEEVEGGSGDAEEKQEVADNQEVEDQDEDLGNFVEDKTETGSQDSRRVISDQPVNHADGRLAPPPLAPASPPPEISLSCCPGQPEEEEEDEEVEPNNNTNKNKPPPTPPPIPESDSCLSCGSASSGRGAEPREEPRGEEPKGAEPSGKQHGVKLRQRLFQFPLCEKALAFNLPSTNKPKILPLAQYNCCHVL</sequence>
<protein>
    <submittedName>
        <fullName evidence="3">(Atlantic silverside) hypothetical protein</fullName>
    </submittedName>
</protein>
<feature type="compositionally biased region" description="Acidic residues" evidence="1">
    <location>
        <begin position="252"/>
        <end position="262"/>
    </location>
</feature>
<organism evidence="3 4">
    <name type="scientific">Menidia menidia</name>
    <name type="common">Atlantic silverside</name>
    <dbReference type="NCBI Taxonomy" id="238744"/>
    <lineage>
        <taxon>Eukaryota</taxon>
        <taxon>Metazoa</taxon>
        <taxon>Chordata</taxon>
        <taxon>Craniata</taxon>
        <taxon>Vertebrata</taxon>
        <taxon>Euteleostomi</taxon>
        <taxon>Actinopterygii</taxon>
        <taxon>Neopterygii</taxon>
        <taxon>Teleostei</taxon>
        <taxon>Neoteleostei</taxon>
        <taxon>Acanthomorphata</taxon>
        <taxon>Ovalentaria</taxon>
        <taxon>Atherinomorphae</taxon>
        <taxon>Atheriniformes</taxon>
        <taxon>Atherinopsidae</taxon>
        <taxon>Menidiinae</taxon>
        <taxon>Menidia</taxon>
    </lineage>
</organism>
<feature type="region of interest" description="Disordered" evidence="1">
    <location>
        <begin position="54"/>
        <end position="322"/>
    </location>
</feature>
<keyword evidence="2" id="KW-0472">Membrane</keyword>
<proteinExistence type="predicted"/>
<comment type="caution">
    <text evidence="3">The sequence shown here is derived from an EMBL/GenBank/DDBJ whole genome shotgun (WGS) entry which is preliminary data.</text>
</comment>
<gene>
    <name evidence="3" type="ORF">MMEN_LOCUS5597</name>
</gene>
<dbReference type="Gene3D" id="1.10.510.10">
    <property type="entry name" value="Transferase(Phosphotransferase) domain 1"/>
    <property type="match status" value="1"/>
</dbReference>